<gene>
    <name evidence="1" type="ORF">MNBD_CHLOROFLEXI01-2659</name>
</gene>
<feature type="non-terminal residue" evidence="1">
    <location>
        <position position="86"/>
    </location>
</feature>
<dbReference type="EMBL" id="UOEU01000183">
    <property type="protein sequence ID" value="VAW31227.1"/>
    <property type="molecule type" value="Genomic_DNA"/>
</dbReference>
<evidence type="ECO:0000313" key="1">
    <source>
        <dbReference type="EMBL" id="VAW31227.1"/>
    </source>
</evidence>
<proteinExistence type="predicted"/>
<name>A0A3B0V0A7_9ZZZZ</name>
<dbReference type="AlphaFoldDB" id="A0A3B0V0A7"/>
<sequence>MESIVKLKDIATNMYLEPAEETNLRPAPQVAPCGQVVTSRNSPNQQDALGISHAVMPGGKTMPMLKTLLTSACERNCFYCPFRAGR</sequence>
<accession>A0A3B0V0A7</accession>
<organism evidence="1">
    <name type="scientific">hydrothermal vent metagenome</name>
    <dbReference type="NCBI Taxonomy" id="652676"/>
    <lineage>
        <taxon>unclassified sequences</taxon>
        <taxon>metagenomes</taxon>
        <taxon>ecological metagenomes</taxon>
    </lineage>
</organism>
<reference evidence="1" key="1">
    <citation type="submission" date="2018-06" db="EMBL/GenBank/DDBJ databases">
        <authorList>
            <person name="Zhirakovskaya E."/>
        </authorList>
    </citation>
    <scope>NUCLEOTIDE SEQUENCE</scope>
</reference>
<protein>
    <submittedName>
        <fullName evidence="1">Uncharacterized protein</fullName>
    </submittedName>
</protein>